<comment type="caution">
    <text evidence="2">The sequence shown here is derived from an EMBL/GenBank/DDBJ whole genome shotgun (WGS) entry which is preliminary data.</text>
</comment>
<dbReference type="Gene3D" id="3.40.30.10">
    <property type="entry name" value="Glutaredoxin"/>
    <property type="match status" value="1"/>
</dbReference>
<dbReference type="InterPro" id="IPR004045">
    <property type="entry name" value="Glutathione_S-Trfase_N"/>
</dbReference>
<evidence type="ECO:0000259" key="1">
    <source>
        <dbReference type="PROSITE" id="PS50404"/>
    </source>
</evidence>
<keyword evidence="2" id="KW-0808">Transferase</keyword>
<dbReference type="OrthoDB" id="9813092at2"/>
<dbReference type="InterPro" id="IPR040079">
    <property type="entry name" value="Glutathione_S-Trfase"/>
</dbReference>
<dbReference type="GO" id="GO:0004364">
    <property type="term" value="F:glutathione transferase activity"/>
    <property type="evidence" value="ECO:0007669"/>
    <property type="project" value="TreeGrafter"/>
</dbReference>
<dbReference type="Pfam" id="PF13410">
    <property type="entry name" value="GST_C_2"/>
    <property type="match status" value="1"/>
</dbReference>
<name>A0A0N8IB10_9RHOB</name>
<dbReference type="PROSITE" id="PS50404">
    <property type="entry name" value="GST_NTER"/>
    <property type="match status" value="1"/>
</dbReference>
<organism evidence="2 3">
    <name type="scientific">Aliiroseovarius crassostreae</name>
    <dbReference type="NCBI Taxonomy" id="154981"/>
    <lineage>
        <taxon>Bacteria</taxon>
        <taxon>Pseudomonadati</taxon>
        <taxon>Pseudomonadota</taxon>
        <taxon>Alphaproteobacteria</taxon>
        <taxon>Rhodobacterales</taxon>
        <taxon>Paracoccaceae</taxon>
        <taxon>Aliiroseovarius</taxon>
    </lineage>
</organism>
<dbReference type="InterPro" id="IPR036282">
    <property type="entry name" value="Glutathione-S-Trfase_C_sf"/>
</dbReference>
<dbReference type="GO" id="GO:0045174">
    <property type="term" value="F:glutathione dehydrogenase (ascorbate) activity"/>
    <property type="evidence" value="ECO:0007669"/>
    <property type="project" value="TreeGrafter"/>
</dbReference>
<accession>A0A0N8IB10</accession>
<dbReference type="InterPro" id="IPR036249">
    <property type="entry name" value="Thioredoxin-like_sf"/>
</dbReference>
<dbReference type="Pfam" id="PF13417">
    <property type="entry name" value="GST_N_3"/>
    <property type="match status" value="1"/>
</dbReference>
<dbReference type="GO" id="GO:0005737">
    <property type="term" value="C:cytoplasm"/>
    <property type="evidence" value="ECO:0007669"/>
    <property type="project" value="TreeGrafter"/>
</dbReference>
<keyword evidence="3" id="KW-1185">Reference proteome</keyword>
<protein>
    <submittedName>
        <fullName evidence="2">Glutathione S-transferase</fullName>
    </submittedName>
</protein>
<feature type="domain" description="GST N-terminal" evidence="1">
    <location>
        <begin position="1"/>
        <end position="79"/>
    </location>
</feature>
<dbReference type="RefSeq" id="WP_055192838.1">
    <property type="nucleotide sequence ID" value="NZ_FPBS01000003.1"/>
</dbReference>
<dbReference type="CDD" id="cd03196">
    <property type="entry name" value="GST_C_5"/>
    <property type="match status" value="1"/>
</dbReference>
<dbReference type="PANTHER" id="PTHR43968:SF6">
    <property type="entry name" value="GLUTATHIONE S-TRANSFERASE OMEGA"/>
    <property type="match status" value="1"/>
</dbReference>
<dbReference type="InterPro" id="IPR050983">
    <property type="entry name" value="GST_Omega/HSP26"/>
</dbReference>
<dbReference type="EMBL" id="LKBA01000024">
    <property type="protein sequence ID" value="KPN61803.1"/>
    <property type="molecule type" value="Genomic_DNA"/>
</dbReference>
<proteinExistence type="predicted"/>
<reference evidence="2 3" key="1">
    <citation type="submission" date="2015-09" db="EMBL/GenBank/DDBJ databases">
        <title>Draft genome sequence of Aliiroseovarius crassostreae CV919-312TSm, the causative agent of Roseovarius Oyster Disease (formerly Juvenile Oyster Disease).</title>
        <authorList>
            <person name="Kessner L."/>
            <person name="Spinard E."/>
            <person name="Nelson D."/>
        </authorList>
    </citation>
    <scope>NUCLEOTIDE SEQUENCE [LARGE SCALE GENOMIC DNA]</scope>
    <source>
        <strain evidence="2 3">CV919-312</strain>
    </source>
</reference>
<dbReference type="GO" id="GO:0006749">
    <property type="term" value="P:glutathione metabolic process"/>
    <property type="evidence" value="ECO:0007669"/>
    <property type="project" value="TreeGrafter"/>
</dbReference>
<gene>
    <name evidence="2" type="ORF">AKJ29_04180</name>
</gene>
<evidence type="ECO:0000313" key="3">
    <source>
        <dbReference type="Proteomes" id="UP000050471"/>
    </source>
</evidence>
<dbReference type="PROSITE" id="PS51354">
    <property type="entry name" value="GLUTAREDOXIN_2"/>
    <property type="match status" value="1"/>
</dbReference>
<dbReference type="SFLD" id="SFLDS00019">
    <property type="entry name" value="Glutathione_Transferase_(cytos"/>
    <property type="match status" value="1"/>
</dbReference>
<dbReference type="SUPFAM" id="SSF47616">
    <property type="entry name" value="GST C-terminal domain-like"/>
    <property type="match status" value="1"/>
</dbReference>
<evidence type="ECO:0000313" key="2">
    <source>
        <dbReference type="EMBL" id="KPN61803.1"/>
    </source>
</evidence>
<dbReference type="STRING" id="154981.AKJ29_04180"/>
<dbReference type="Proteomes" id="UP000050471">
    <property type="component" value="Unassembled WGS sequence"/>
</dbReference>
<dbReference type="SUPFAM" id="SSF52833">
    <property type="entry name" value="Thioredoxin-like"/>
    <property type="match status" value="1"/>
</dbReference>
<dbReference type="PANTHER" id="PTHR43968">
    <property type="match status" value="1"/>
</dbReference>
<sequence length="212" mass="24203">MRPLLYSFRRCPYAIRARLAIASAGIQVELREILLREKPPAFLAKSPSATVPCLVTEDGVIDESLDIMKWALDQSDPEGLLQMPQEGHPLIARFDGPFKKALDHTKYAVRHPDRDPEAERARAMEIIDELTESLEKNTWLFGATPSLADFAILPFLRQFAMIDKPRFDREADAPTREWLDSFINSQRLFNVMTKHTPWKEGDPVLLFPSISN</sequence>
<dbReference type="AlphaFoldDB" id="A0A0N8IB10"/>
<dbReference type="Gene3D" id="1.20.1050.10">
    <property type="match status" value="1"/>
</dbReference>